<dbReference type="AlphaFoldDB" id="A0A934SC22"/>
<gene>
    <name evidence="1" type="ORF">JIN85_12025</name>
</gene>
<proteinExistence type="predicted"/>
<evidence type="ECO:0000313" key="1">
    <source>
        <dbReference type="EMBL" id="MBK1883149.1"/>
    </source>
</evidence>
<dbReference type="Proteomes" id="UP000603141">
    <property type="component" value="Unassembled WGS sequence"/>
</dbReference>
<sequence>MNSIKRYLVVLAVGIMPLQGHDSWVEVPSSEVKTGQPVYADLMLGNHGNNHRDFKLAGKIPLERSTFSLIGPSGTVTNLKPDLIDRGLDPKGGYWTAKINHSAPGLYRLIHTYDAIVSYAPKRAIKSAKTYFASGRSDSAPGTATIVKPDGLPLEIIPLDDPTRLKGEGKVLVKVLFKGEPLNDALISCIPRGNPFGADLDPKLETRTAANGGAVFEISQPDEYMIAVHVDAPEETGEGYSEGTEYGATLTFWVTE</sequence>
<dbReference type="Pfam" id="PF10670">
    <property type="entry name" value="DUF4198"/>
    <property type="match status" value="1"/>
</dbReference>
<evidence type="ECO:0000313" key="2">
    <source>
        <dbReference type="Proteomes" id="UP000603141"/>
    </source>
</evidence>
<organism evidence="1 2">
    <name type="scientific">Luteolibacter pohnpeiensis</name>
    <dbReference type="NCBI Taxonomy" id="454153"/>
    <lineage>
        <taxon>Bacteria</taxon>
        <taxon>Pseudomonadati</taxon>
        <taxon>Verrucomicrobiota</taxon>
        <taxon>Verrucomicrobiia</taxon>
        <taxon>Verrucomicrobiales</taxon>
        <taxon>Verrucomicrobiaceae</taxon>
        <taxon>Luteolibacter</taxon>
    </lineage>
</organism>
<name>A0A934SC22_9BACT</name>
<comment type="caution">
    <text evidence="1">The sequence shown here is derived from an EMBL/GenBank/DDBJ whole genome shotgun (WGS) entry which is preliminary data.</text>
</comment>
<dbReference type="InterPro" id="IPR019613">
    <property type="entry name" value="DUF4198"/>
</dbReference>
<reference evidence="1" key="1">
    <citation type="submission" date="2021-01" db="EMBL/GenBank/DDBJ databases">
        <title>Modified the classification status of verrucomicrobia.</title>
        <authorList>
            <person name="Feng X."/>
        </authorList>
    </citation>
    <scope>NUCLEOTIDE SEQUENCE</scope>
    <source>
        <strain evidence="1">KCTC 22041</strain>
    </source>
</reference>
<accession>A0A934SC22</accession>
<keyword evidence="2" id="KW-1185">Reference proteome</keyword>
<protein>
    <submittedName>
        <fullName evidence="1">DUF4198 domain-containing protein</fullName>
    </submittedName>
</protein>
<dbReference type="EMBL" id="JAENIJ010000018">
    <property type="protein sequence ID" value="MBK1883149.1"/>
    <property type="molecule type" value="Genomic_DNA"/>
</dbReference>